<name>A0A1Y6MCK9_9GAMM</name>
<dbReference type="AlphaFoldDB" id="A0A1Y6MCK9"/>
<dbReference type="EMBL" id="FYAJ01000002">
    <property type="protein sequence ID" value="SMY34313.1"/>
    <property type="molecule type" value="Genomic_DNA"/>
</dbReference>
<protein>
    <recommendedName>
        <fullName evidence="2">Arc-like DNA binding domain-containing protein</fullName>
    </recommendedName>
</protein>
<accession>A0A1Y6MCK9</accession>
<evidence type="ECO:0000313" key="3">
    <source>
        <dbReference type="EMBL" id="SMY34313.1"/>
    </source>
</evidence>
<dbReference type="Pfam" id="PF03869">
    <property type="entry name" value="Arc"/>
    <property type="match status" value="1"/>
</dbReference>
<gene>
    <name evidence="3" type="ORF">PAND9192_01267</name>
</gene>
<feature type="coiled-coil region" evidence="1">
    <location>
        <begin position="72"/>
        <end position="131"/>
    </location>
</feature>
<dbReference type="RefSeq" id="WP_087853043.1">
    <property type="nucleotide sequence ID" value="NZ_FYAJ01000002.1"/>
</dbReference>
<reference evidence="4" key="1">
    <citation type="submission" date="2017-06" db="EMBL/GenBank/DDBJ databases">
        <authorList>
            <person name="Rodrigo-Torres L."/>
            <person name="Arahal R.D."/>
            <person name="Lucena T."/>
        </authorList>
    </citation>
    <scope>NUCLEOTIDE SEQUENCE [LARGE SCALE GENOMIC DNA]</scope>
    <source>
        <strain evidence="4">CECT 9192</strain>
    </source>
</reference>
<dbReference type="GO" id="GO:0006355">
    <property type="term" value="P:regulation of DNA-templated transcription"/>
    <property type="evidence" value="ECO:0007669"/>
    <property type="project" value="InterPro"/>
</dbReference>
<dbReference type="GO" id="GO:0003677">
    <property type="term" value="F:DNA binding"/>
    <property type="evidence" value="ECO:0007669"/>
    <property type="project" value="InterPro"/>
</dbReference>
<dbReference type="InterPro" id="IPR013321">
    <property type="entry name" value="Arc_rbn_hlx_hlx"/>
</dbReference>
<dbReference type="SUPFAM" id="SSF47598">
    <property type="entry name" value="Ribbon-helix-helix"/>
    <property type="match status" value="1"/>
</dbReference>
<keyword evidence="1" id="KW-0175">Coiled coil</keyword>
<feature type="domain" description="Arc-like DNA binding" evidence="2">
    <location>
        <begin position="14"/>
        <end position="46"/>
    </location>
</feature>
<dbReference type="InterPro" id="IPR010985">
    <property type="entry name" value="Ribbon_hlx_hlx"/>
</dbReference>
<organism evidence="3 4">
    <name type="scientific">Photobacterium andalusiense</name>
    <dbReference type="NCBI Taxonomy" id="2204296"/>
    <lineage>
        <taxon>Bacteria</taxon>
        <taxon>Pseudomonadati</taxon>
        <taxon>Pseudomonadota</taxon>
        <taxon>Gammaproteobacteria</taxon>
        <taxon>Vibrionales</taxon>
        <taxon>Vibrionaceae</taxon>
        <taxon>Photobacterium</taxon>
    </lineage>
</organism>
<keyword evidence="4" id="KW-1185">Reference proteome</keyword>
<sequence>MIQFGFYMSRPASYPLRIPDITRDYLEEQAKENNRSLQGELLTRIQVTMDIERLYKNQMGSLDELVTRLSKLLTAEKKLDKNFEDITKLKEQLEEKNELIQKLISTSHSGLEDKKKNITRISSQLENVLNEFHQLFPSEQNK</sequence>
<dbReference type="Gene3D" id="1.10.1220.10">
    <property type="entry name" value="Met repressor-like"/>
    <property type="match status" value="1"/>
</dbReference>
<dbReference type="Proteomes" id="UP000195719">
    <property type="component" value="Unassembled WGS sequence"/>
</dbReference>
<evidence type="ECO:0000259" key="2">
    <source>
        <dbReference type="Pfam" id="PF03869"/>
    </source>
</evidence>
<evidence type="ECO:0000313" key="4">
    <source>
        <dbReference type="Proteomes" id="UP000195719"/>
    </source>
</evidence>
<dbReference type="InterPro" id="IPR005569">
    <property type="entry name" value="Arc_DNA-bd_dom"/>
</dbReference>
<proteinExistence type="predicted"/>
<evidence type="ECO:0000256" key="1">
    <source>
        <dbReference type="SAM" id="Coils"/>
    </source>
</evidence>